<keyword evidence="3" id="KW-0813">Transport</keyword>
<dbReference type="PANTHER" id="PTHR11654">
    <property type="entry name" value="OLIGOPEPTIDE TRANSPORTER-RELATED"/>
    <property type="match status" value="1"/>
</dbReference>
<dbReference type="EMBL" id="QJKJ01005519">
    <property type="protein sequence ID" value="RDX89995.1"/>
    <property type="molecule type" value="Genomic_DNA"/>
</dbReference>
<feature type="transmembrane region" description="Helical" evidence="8">
    <location>
        <begin position="367"/>
        <end position="384"/>
    </location>
</feature>
<evidence type="ECO:0000256" key="6">
    <source>
        <dbReference type="ARBA" id="ARBA00022989"/>
    </source>
</evidence>
<evidence type="ECO:0000256" key="2">
    <source>
        <dbReference type="ARBA" id="ARBA00005982"/>
    </source>
</evidence>
<feature type="transmembrane region" description="Helical" evidence="8">
    <location>
        <begin position="216"/>
        <end position="241"/>
    </location>
</feature>
<keyword evidence="6 8" id="KW-1133">Transmembrane helix</keyword>
<feature type="transmembrane region" description="Helical" evidence="8">
    <location>
        <begin position="85"/>
        <end position="105"/>
    </location>
</feature>
<dbReference type="OrthoDB" id="8904098at2759"/>
<protein>
    <submittedName>
        <fullName evidence="9">Protein NRT1/ PTR FAMILY 5.10</fullName>
    </submittedName>
</protein>
<dbReference type="InterPro" id="IPR036259">
    <property type="entry name" value="MFS_trans_sf"/>
</dbReference>
<dbReference type="Pfam" id="PF00854">
    <property type="entry name" value="PTR2"/>
    <property type="match status" value="1"/>
</dbReference>
<feature type="transmembrane region" description="Helical" evidence="8">
    <location>
        <begin position="326"/>
        <end position="347"/>
    </location>
</feature>
<feature type="transmembrane region" description="Helical" evidence="8">
    <location>
        <begin position="533"/>
        <end position="552"/>
    </location>
</feature>
<feature type="transmembrane region" description="Helical" evidence="8">
    <location>
        <begin position="488"/>
        <end position="513"/>
    </location>
</feature>
<comment type="caution">
    <text evidence="9">The sequence shown here is derived from an EMBL/GenBank/DDBJ whole genome shotgun (WGS) entry which is preliminary data.</text>
</comment>
<feature type="non-terminal residue" evidence="9">
    <location>
        <position position="1"/>
    </location>
</feature>
<dbReference type="InterPro" id="IPR018456">
    <property type="entry name" value="PTR2_symporter_CS"/>
</dbReference>
<feature type="transmembrane region" description="Helical" evidence="8">
    <location>
        <begin position="405"/>
        <end position="425"/>
    </location>
</feature>
<reference evidence="9" key="1">
    <citation type="submission" date="2018-05" db="EMBL/GenBank/DDBJ databases">
        <title>Draft genome of Mucuna pruriens seed.</title>
        <authorList>
            <person name="Nnadi N.E."/>
            <person name="Vos R."/>
            <person name="Hasami M.H."/>
            <person name="Devisetty U.K."/>
            <person name="Aguiy J.C."/>
        </authorList>
    </citation>
    <scope>NUCLEOTIDE SEQUENCE [LARGE SCALE GENOMIC DNA]</scope>
    <source>
        <strain evidence="9">JCA_2017</strain>
    </source>
</reference>
<dbReference type="FunFam" id="1.20.1250.20:FF:000147">
    <property type="entry name" value="Protein NRT1/ PTR family 5.10"/>
    <property type="match status" value="1"/>
</dbReference>
<sequence length="570" mass="63220">MAIDDRYGDSETEIPLLLETVSGAVNFKGRPVLRSSSGGWKAAAFIITVEVAERFAYYGINSNLINYLTGPLGQSTVTAAENVNIWSGTAALLPLLGAFLADSFLGRYRTIVFASLIYILALSLLTLSAILPVTTSDGQVADSQLILFFFSLYLVALAQGGHKPCVQAFGADQFDESDPEERKARSSFFNWWYFTFSAGLFVTLFILNYVQDNMGWVLGFGIPCIAMLIALAVFLFGTWTYRFSIREEGRGPFLRIGRVFVVALNNWRSTPSAISSEEEARGTLPHQGSHQFSFLNKALIASDGSKEEGEVCTVAEVEEAKAVLRLVPIWATSLIYAIVFAQFSTFFTKQGVTMDRKILPGFYVPSASLQSFISLSIVLFIPIYDRIIVPLARSFTGKPCGITMLQRIGTGMFLSAISMVIAAFVEMKRLKMARDCGLIDMPNVTIPMSIWWLIPQYVLLGIADVFTMVGLQEFFYDQVPQELRSVGLSLYLSIFGVGSFLSSFLISAIQKVTGKDNHDSWFASNLNRAHLDYFYALLAALSAVELSVFWFFSKSYKHIEEAEDLQHIVP</sequence>
<keyword evidence="7 8" id="KW-0472">Membrane</keyword>
<dbReference type="InterPro" id="IPR044739">
    <property type="entry name" value="NRT1/PTR"/>
</dbReference>
<dbReference type="Gene3D" id="1.20.1250.20">
    <property type="entry name" value="MFS general substrate transporter like domains"/>
    <property type="match status" value="1"/>
</dbReference>
<evidence type="ECO:0000256" key="8">
    <source>
        <dbReference type="SAM" id="Phobius"/>
    </source>
</evidence>
<evidence type="ECO:0000256" key="5">
    <source>
        <dbReference type="ARBA" id="ARBA00022692"/>
    </source>
</evidence>
<comment type="similarity">
    <text evidence="2">Belongs to the major facilitator superfamily. Proton-dependent oligopeptide transporter (POT/PTR) (TC 2.A.17) family.</text>
</comment>
<feature type="transmembrane region" description="Helical" evidence="8">
    <location>
        <begin position="450"/>
        <end position="476"/>
    </location>
</feature>
<comment type="subcellular location">
    <subcellularLocation>
        <location evidence="1">Membrane</location>
        <topology evidence="1">Multi-pass membrane protein</topology>
    </subcellularLocation>
</comment>
<keyword evidence="10" id="KW-1185">Reference proteome</keyword>
<keyword evidence="5 8" id="KW-0812">Transmembrane</keyword>
<dbReference type="Proteomes" id="UP000257109">
    <property type="component" value="Unassembled WGS sequence"/>
</dbReference>
<name>A0A371GHF3_MUCPR</name>
<keyword evidence="4" id="KW-0597">Phosphoprotein</keyword>
<dbReference type="PROSITE" id="PS01022">
    <property type="entry name" value="PTR2_1"/>
    <property type="match status" value="1"/>
</dbReference>
<gene>
    <name evidence="9" type="primary">NPF5.10</name>
    <name evidence="9" type="ORF">CR513_28189</name>
</gene>
<accession>A0A371GHF3</accession>
<evidence type="ECO:0000256" key="7">
    <source>
        <dbReference type="ARBA" id="ARBA00023136"/>
    </source>
</evidence>
<evidence type="ECO:0000313" key="10">
    <source>
        <dbReference type="Proteomes" id="UP000257109"/>
    </source>
</evidence>
<dbReference type="GO" id="GO:0009705">
    <property type="term" value="C:plant-type vacuole membrane"/>
    <property type="evidence" value="ECO:0007669"/>
    <property type="project" value="UniProtKB-ARBA"/>
</dbReference>
<feature type="transmembrane region" description="Helical" evidence="8">
    <location>
        <begin position="143"/>
        <end position="160"/>
    </location>
</feature>
<organism evidence="9 10">
    <name type="scientific">Mucuna pruriens</name>
    <name type="common">Velvet bean</name>
    <name type="synonym">Dolichos pruriens</name>
    <dbReference type="NCBI Taxonomy" id="157652"/>
    <lineage>
        <taxon>Eukaryota</taxon>
        <taxon>Viridiplantae</taxon>
        <taxon>Streptophyta</taxon>
        <taxon>Embryophyta</taxon>
        <taxon>Tracheophyta</taxon>
        <taxon>Spermatophyta</taxon>
        <taxon>Magnoliopsida</taxon>
        <taxon>eudicotyledons</taxon>
        <taxon>Gunneridae</taxon>
        <taxon>Pentapetalae</taxon>
        <taxon>rosids</taxon>
        <taxon>fabids</taxon>
        <taxon>Fabales</taxon>
        <taxon>Fabaceae</taxon>
        <taxon>Papilionoideae</taxon>
        <taxon>50 kb inversion clade</taxon>
        <taxon>NPAAA clade</taxon>
        <taxon>indigoferoid/millettioid clade</taxon>
        <taxon>Phaseoleae</taxon>
        <taxon>Mucuna</taxon>
    </lineage>
</organism>
<dbReference type="GO" id="GO:0042937">
    <property type="term" value="F:tripeptide transmembrane transporter activity"/>
    <property type="evidence" value="ECO:0007669"/>
    <property type="project" value="InterPro"/>
</dbReference>
<proteinExistence type="inferred from homology"/>
<evidence type="ECO:0000256" key="4">
    <source>
        <dbReference type="ARBA" id="ARBA00022553"/>
    </source>
</evidence>
<dbReference type="GO" id="GO:0071916">
    <property type="term" value="F:dipeptide transmembrane transporter activity"/>
    <property type="evidence" value="ECO:0007669"/>
    <property type="project" value="InterPro"/>
</dbReference>
<evidence type="ECO:0000256" key="3">
    <source>
        <dbReference type="ARBA" id="ARBA00022448"/>
    </source>
</evidence>
<dbReference type="SUPFAM" id="SSF103473">
    <property type="entry name" value="MFS general substrate transporter"/>
    <property type="match status" value="1"/>
</dbReference>
<feature type="transmembrane region" description="Helical" evidence="8">
    <location>
        <begin position="112"/>
        <end position="131"/>
    </location>
</feature>
<dbReference type="InterPro" id="IPR000109">
    <property type="entry name" value="POT_fam"/>
</dbReference>
<evidence type="ECO:0000313" key="9">
    <source>
        <dbReference type="EMBL" id="RDX89995.1"/>
    </source>
</evidence>
<feature type="transmembrane region" description="Helical" evidence="8">
    <location>
        <begin position="191"/>
        <end position="210"/>
    </location>
</feature>
<dbReference type="AlphaFoldDB" id="A0A371GHF3"/>
<evidence type="ECO:0000256" key="1">
    <source>
        <dbReference type="ARBA" id="ARBA00004141"/>
    </source>
</evidence>
<dbReference type="GO" id="GO:0080054">
    <property type="term" value="F:low-affinity nitrate transmembrane transporter activity"/>
    <property type="evidence" value="ECO:0007669"/>
    <property type="project" value="UniProtKB-ARBA"/>
</dbReference>
<dbReference type="CDD" id="cd17417">
    <property type="entry name" value="MFS_NPF5"/>
    <property type="match status" value="1"/>
</dbReference>